<feature type="domain" description="EccD-like transmembrane" evidence="8">
    <location>
        <begin position="118"/>
        <end position="445"/>
    </location>
</feature>
<feature type="transmembrane region" description="Helical" evidence="7">
    <location>
        <begin position="227"/>
        <end position="247"/>
    </location>
</feature>
<keyword evidence="4 7" id="KW-0812">Transmembrane</keyword>
<organism evidence="9 10">
    <name type="scientific">Streptomyces pactum</name>
    <dbReference type="NCBI Taxonomy" id="68249"/>
    <lineage>
        <taxon>Bacteria</taxon>
        <taxon>Bacillati</taxon>
        <taxon>Actinomycetota</taxon>
        <taxon>Actinomycetes</taxon>
        <taxon>Kitasatosporales</taxon>
        <taxon>Streptomycetaceae</taxon>
        <taxon>Streptomyces</taxon>
    </lineage>
</organism>
<dbReference type="Pfam" id="PF19053">
    <property type="entry name" value="EccD"/>
    <property type="match status" value="1"/>
</dbReference>
<evidence type="ECO:0000259" key="8">
    <source>
        <dbReference type="Pfam" id="PF19053"/>
    </source>
</evidence>
<evidence type="ECO:0000256" key="7">
    <source>
        <dbReference type="SAM" id="Phobius"/>
    </source>
</evidence>
<name>A0ABS0NM76_9ACTN</name>
<proteinExistence type="inferred from homology"/>
<feature type="transmembrane region" description="Helical" evidence="7">
    <location>
        <begin position="385"/>
        <end position="404"/>
    </location>
</feature>
<dbReference type="NCBIfam" id="TIGR03920">
    <property type="entry name" value="T7SS_EccD"/>
    <property type="match status" value="1"/>
</dbReference>
<evidence type="ECO:0000256" key="6">
    <source>
        <dbReference type="ARBA" id="ARBA00023136"/>
    </source>
</evidence>
<feature type="transmembrane region" description="Helical" evidence="7">
    <location>
        <begin position="308"/>
        <end position="327"/>
    </location>
</feature>
<gene>
    <name evidence="9" type="primary">eccD</name>
    <name evidence="9" type="ORF">IHE55_16630</name>
</gene>
<feature type="transmembrane region" description="Helical" evidence="7">
    <location>
        <begin position="146"/>
        <end position="165"/>
    </location>
</feature>
<dbReference type="InterPro" id="IPR044049">
    <property type="entry name" value="EccD_transm"/>
</dbReference>
<feature type="transmembrane region" description="Helical" evidence="7">
    <location>
        <begin position="424"/>
        <end position="443"/>
    </location>
</feature>
<dbReference type="InterPro" id="IPR024962">
    <property type="entry name" value="YukD-like"/>
</dbReference>
<reference evidence="9 10" key="1">
    <citation type="submission" date="2020-09" db="EMBL/GenBank/DDBJ databases">
        <title>Biosynthesis of the nuclear factor of activated T cells inhibitor NFAT-133 and its congeners in Streptomyces pactum.</title>
        <authorList>
            <person name="Zhou W."/>
            <person name="Posri P."/>
            <person name="Abugrain M.E."/>
            <person name="Weisberg A.J."/>
            <person name="Chang J.H."/>
            <person name="Mahmud T."/>
        </authorList>
    </citation>
    <scope>NUCLEOTIDE SEQUENCE [LARGE SCALE GENOMIC DNA]</scope>
    <source>
        <strain evidence="9 10">ATCC 27456</strain>
    </source>
</reference>
<protein>
    <submittedName>
        <fullName evidence="9">Type VII secretion integral membrane protein EccD</fullName>
    </submittedName>
</protein>
<dbReference type="Pfam" id="PF08817">
    <property type="entry name" value="YukD"/>
    <property type="match status" value="1"/>
</dbReference>
<feature type="transmembrane region" description="Helical" evidence="7">
    <location>
        <begin position="358"/>
        <end position="379"/>
    </location>
</feature>
<comment type="subcellular location">
    <subcellularLocation>
        <location evidence="1">Cell membrane</location>
        <topology evidence="1">Multi-pass membrane protein</topology>
    </subcellularLocation>
</comment>
<sequence>MRGASRRAELSRVTLVGERRRVDLVLPADEPVGRLLPDILRLLDDQVAERPMLRHLVTADGAVLAEDATLASAAVPDGAVLRLVREEDTPAAPVVHDVTDEVAEDLDVRAWRWGPAARQWTAGVSSVALMATVAVLARHGLGAAEVAGPVLGCAGLLSALGALAARWGSARLGAALIVGGGVLGLLGAWFLADAESWGGPARLAGAGGALVVTLALLGVFSTVGRGGLVGAVAVAGTTGVWELAAAVQDDPALVGVVCGVVSVLVLGVLPRLALMGAGLTRLDDRRSGGASVSRHEVDSALAATHRGLVLATVAMAVSTVASGLLALSDPSRWTVPLAAVLVLVLLSRSRAYPLIAEVVVLLGGAVVLLVRLVALWLGSGDGEPYGPLALLSVAALLPLAALVVQPPEHVRVRLRRLADLAESLGVLALLPLAVGAFGVYGRLLGAF</sequence>
<evidence type="ECO:0000256" key="5">
    <source>
        <dbReference type="ARBA" id="ARBA00022989"/>
    </source>
</evidence>
<dbReference type="InterPro" id="IPR006707">
    <property type="entry name" value="T7SS_EccD"/>
</dbReference>
<dbReference type="Proteomes" id="UP000807371">
    <property type="component" value="Unassembled WGS sequence"/>
</dbReference>
<comment type="similarity">
    <text evidence="2">Belongs to the EccD/Snm4 family.</text>
</comment>
<keyword evidence="10" id="KW-1185">Reference proteome</keyword>
<keyword evidence="5 7" id="KW-1133">Transmembrane helix</keyword>
<keyword evidence="3" id="KW-1003">Cell membrane</keyword>
<evidence type="ECO:0000256" key="1">
    <source>
        <dbReference type="ARBA" id="ARBA00004651"/>
    </source>
</evidence>
<dbReference type="EMBL" id="JACYXC010000001">
    <property type="protein sequence ID" value="MBH5336313.1"/>
    <property type="molecule type" value="Genomic_DNA"/>
</dbReference>
<keyword evidence="6 7" id="KW-0472">Membrane</keyword>
<feature type="transmembrane region" description="Helical" evidence="7">
    <location>
        <begin position="203"/>
        <end position="220"/>
    </location>
</feature>
<feature type="transmembrane region" description="Helical" evidence="7">
    <location>
        <begin position="333"/>
        <end position="351"/>
    </location>
</feature>
<feature type="transmembrane region" description="Helical" evidence="7">
    <location>
        <begin position="172"/>
        <end position="191"/>
    </location>
</feature>
<accession>A0ABS0NM76</accession>
<feature type="transmembrane region" description="Helical" evidence="7">
    <location>
        <begin position="253"/>
        <end position="274"/>
    </location>
</feature>
<feature type="transmembrane region" description="Helical" evidence="7">
    <location>
        <begin position="120"/>
        <end position="140"/>
    </location>
</feature>
<evidence type="ECO:0000256" key="2">
    <source>
        <dbReference type="ARBA" id="ARBA00006162"/>
    </source>
</evidence>
<dbReference type="Gene3D" id="3.10.20.90">
    <property type="entry name" value="Phosphatidylinositol 3-kinase Catalytic Subunit, Chain A, domain 1"/>
    <property type="match status" value="1"/>
</dbReference>
<comment type="caution">
    <text evidence="9">The sequence shown here is derived from an EMBL/GenBank/DDBJ whole genome shotgun (WGS) entry which is preliminary data.</text>
</comment>
<evidence type="ECO:0000256" key="3">
    <source>
        <dbReference type="ARBA" id="ARBA00022475"/>
    </source>
</evidence>
<evidence type="ECO:0000313" key="10">
    <source>
        <dbReference type="Proteomes" id="UP000807371"/>
    </source>
</evidence>
<evidence type="ECO:0000256" key="4">
    <source>
        <dbReference type="ARBA" id="ARBA00022692"/>
    </source>
</evidence>
<evidence type="ECO:0000313" key="9">
    <source>
        <dbReference type="EMBL" id="MBH5336313.1"/>
    </source>
</evidence>